<dbReference type="InterPro" id="IPR002197">
    <property type="entry name" value="HTH_Fis"/>
</dbReference>
<feature type="domain" description="Sigma-54 factor interaction" evidence="7">
    <location>
        <begin position="154"/>
        <end position="376"/>
    </location>
</feature>
<dbReference type="InterPro" id="IPR025943">
    <property type="entry name" value="Sigma_54_int_dom_ATP-bd_2"/>
</dbReference>
<keyword evidence="4" id="KW-0238">DNA-binding</keyword>
<dbReference type="Pfam" id="PF02954">
    <property type="entry name" value="HTH_8"/>
    <property type="match status" value="1"/>
</dbReference>
<dbReference type="FunFam" id="3.40.50.300:FF:000006">
    <property type="entry name" value="DNA-binding transcriptional regulator NtrC"/>
    <property type="match status" value="1"/>
</dbReference>
<dbReference type="InterPro" id="IPR025944">
    <property type="entry name" value="Sigma_54_int_dom_CS"/>
</dbReference>
<dbReference type="EMBL" id="JBBDHC010000001">
    <property type="protein sequence ID" value="MEJ1248261.1"/>
    <property type="molecule type" value="Genomic_DNA"/>
</dbReference>
<keyword evidence="2" id="KW-0067">ATP-binding</keyword>
<dbReference type="InterPro" id="IPR001789">
    <property type="entry name" value="Sig_transdc_resp-reg_receiver"/>
</dbReference>
<accession>A0AAW9R1F7</accession>
<keyword evidence="3" id="KW-0805">Transcription regulation</keyword>
<evidence type="ECO:0000259" key="7">
    <source>
        <dbReference type="PROSITE" id="PS50045"/>
    </source>
</evidence>
<dbReference type="InterPro" id="IPR011006">
    <property type="entry name" value="CheY-like_superfamily"/>
</dbReference>
<dbReference type="Pfam" id="PF00158">
    <property type="entry name" value="Sigma54_activat"/>
    <property type="match status" value="1"/>
</dbReference>
<dbReference type="Pfam" id="PF25601">
    <property type="entry name" value="AAA_lid_14"/>
    <property type="match status" value="1"/>
</dbReference>
<dbReference type="SMART" id="SM00382">
    <property type="entry name" value="AAA"/>
    <property type="match status" value="1"/>
</dbReference>
<proteinExistence type="predicted"/>
<dbReference type="Proteomes" id="UP001364472">
    <property type="component" value="Unassembled WGS sequence"/>
</dbReference>
<feature type="modified residue" description="4-aspartylphosphate" evidence="6">
    <location>
        <position position="52"/>
    </location>
</feature>
<evidence type="ECO:0000313" key="10">
    <source>
        <dbReference type="Proteomes" id="UP001364472"/>
    </source>
</evidence>
<dbReference type="RefSeq" id="WP_337333969.1">
    <property type="nucleotide sequence ID" value="NZ_JBBDHC010000001.1"/>
</dbReference>
<evidence type="ECO:0000256" key="4">
    <source>
        <dbReference type="ARBA" id="ARBA00023125"/>
    </source>
</evidence>
<dbReference type="AlphaFoldDB" id="A0AAW9R1F7"/>
<dbReference type="InterPro" id="IPR058031">
    <property type="entry name" value="AAA_lid_NorR"/>
</dbReference>
<dbReference type="SUPFAM" id="SSF52172">
    <property type="entry name" value="CheY-like"/>
    <property type="match status" value="1"/>
</dbReference>
<evidence type="ECO:0000259" key="8">
    <source>
        <dbReference type="PROSITE" id="PS50110"/>
    </source>
</evidence>
<dbReference type="PROSITE" id="PS50045">
    <property type="entry name" value="SIGMA54_INTERACT_4"/>
    <property type="match status" value="1"/>
</dbReference>
<organism evidence="9 10">
    <name type="scientific">Denitratimonas tolerans</name>
    <dbReference type="NCBI Taxonomy" id="1338420"/>
    <lineage>
        <taxon>Bacteria</taxon>
        <taxon>Pseudomonadati</taxon>
        <taxon>Pseudomonadota</taxon>
        <taxon>Gammaproteobacteria</taxon>
        <taxon>Lysobacterales</taxon>
        <taxon>Lysobacteraceae</taxon>
        <taxon>Denitratimonas</taxon>
    </lineage>
</organism>
<evidence type="ECO:0000256" key="3">
    <source>
        <dbReference type="ARBA" id="ARBA00023015"/>
    </source>
</evidence>
<keyword evidence="1" id="KW-0547">Nucleotide-binding</keyword>
<dbReference type="Gene3D" id="3.40.50.2300">
    <property type="match status" value="1"/>
</dbReference>
<dbReference type="Gene3D" id="1.10.10.60">
    <property type="entry name" value="Homeodomain-like"/>
    <property type="match status" value="1"/>
</dbReference>
<keyword evidence="5" id="KW-0804">Transcription</keyword>
<dbReference type="InterPro" id="IPR002078">
    <property type="entry name" value="Sigma_54_int"/>
</dbReference>
<keyword evidence="6" id="KW-0597">Phosphoprotein</keyword>
<name>A0AAW9R1F7_9GAMM</name>
<dbReference type="GO" id="GO:0005524">
    <property type="term" value="F:ATP binding"/>
    <property type="evidence" value="ECO:0007669"/>
    <property type="project" value="UniProtKB-KW"/>
</dbReference>
<dbReference type="PROSITE" id="PS00676">
    <property type="entry name" value="SIGMA54_INTERACT_2"/>
    <property type="match status" value="1"/>
</dbReference>
<dbReference type="SUPFAM" id="SSF46689">
    <property type="entry name" value="Homeodomain-like"/>
    <property type="match status" value="1"/>
</dbReference>
<dbReference type="Pfam" id="PF00072">
    <property type="entry name" value="Response_reg"/>
    <property type="match status" value="1"/>
</dbReference>
<evidence type="ECO:0000256" key="1">
    <source>
        <dbReference type="ARBA" id="ARBA00022741"/>
    </source>
</evidence>
<dbReference type="SUPFAM" id="SSF52540">
    <property type="entry name" value="P-loop containing nucleoside triphosphate hydrolases"/>
    <property type="match status" value="1"/>
</dbReference>
<dbReference type="GO" id="GO:0006355">
    <property type="term" value="P:regulation of DNA-templated transcription"/>
    <property type="evidence" value="ECO:0007669"/>
    <property type="project" value="InterPro"/>
</dbReference>
<dbReference type="PROSITE" id="PS50110">
    <property type="entry name" value="RESPONSE_REGULATORY"/>
    <property type="match status" value="1"/>
</dbReference>
<dbReference type="SMART" id="SM00448">
    <property type="entry name" value="REC"/>
    <property type="match status" value="1"/>
</dbReference>
<dbReference type="InterPro" id="IPR009057">
    <property type="entry name" value="Homeodomain-like_sf"/>
</dbReference>
<dbReference type="GO" id="GO:0043565">
    <property type="term" value="F:sequence-specific DNA binding"/>
    <property type="evidence" value="ECO:0007669"/>
    <property type="project" value="InterPro"/>
</dbReference>
<evidence type="ECO:0000256" key="5">
    <source>
        <dbReference type="ARBA" id="ARBA00023163"/>
    </source>
</evidence>
<dbReference type="CDD" id="cd00009">
    <property type="entry name" value="AAA"/>
    <property type="match status" value="1"/>
</dbReference>
<dbReference type="GO" id="GO:0000160">
    <property type="term" value="P:phosphorelay signal transduction system"/>
    <property type="evidence" value="ECO:0007669"/>
    <property type="project" value="InterPro"/>
</dbReference>
<comment type="caution">
    <text evidence="9">The sequence shown here is derived from an EMBL/GenBank/DDBJ whole genome shotgun (WGS) entry which is preliminary data.</text>
</comment>
<dbReference type="InterPro" id="IPR003593">
    <property type="entry name" value="AAA+_ATPase"/>
</dbReference>
<evidence type="ECO:0000256" key="2">
    <source>
        <dbReference type="ARBA" id="ARBA00022840"/>
    </source>
</evidence>
<dbReference type="Gene3D" id="1.10.8.60">
    <property type="match status" value="1"/>
</dbReference>
<reference evidence="9 10" key="1">
    <citation type="journal article" date="2016" name="Antonie Van Leeuwenhoek">
        <title>Denitratimonas tolerans gen. nov., sp. nov., a denitrifying bacterium isolated from a bioreactor for tannery wastewater treatment.</title>
        <authorList>
            <person name="Han S.I."/>
            <person name="Kim J.O."/>
            <person name="Lee Y.R."/>
            <person name="Ekpeghere K.I."/>
            <person name="Koh S.C."/>
            <person name="Whang K.S."/>
        </authorList>
    </citation>
    <scope>NUCLEOTIDE SEQUENCE [LARGE SCALE GENOMIC DNA]</scope>
    <source>
        <strain evidence="9 10">KACC 17565</strain>
    </source>
</reference>
<gene>
    <name evidence="9" type="ORF">WB794_01005</name>
</gene>
<dbReference type="PRINTS" id="PR01590">
    <property type="entry name" value="HTHFIS"/>
</dbReference>
<dbReference type="PROSITE" id="PS00688">
    <property type="entry name" value="SIGMA54_INTERACT_3"/>
    <property type="match status" value="1"/>
</dbReference>
<dbReference type="InterPro" id="IPR027417">
    <property type="entry name" value="P-loop_NTPase"/>
</dbReference>
<sequence length="449" mass="48143">MPTILVIDDNPAVITALETLFSLHDIRTLGADSPEAGLEALRGDGVDLVIQDMNFRADTTSGEEGVALFRQIRVRHPDMPVILLTAWTHLESAVDLVKAGAADYLGKPWDDARLLASINNLLELAETRHALDQRRAEEQRRRSTLADGHALCGFVYEDGATEAVLQLALQVARSDLPVLVTGPNGSGKEKIAEILHANSAVKNGPFVAVNCGALPHELIEAELFGAEPGAYTGAGTKARAGKFEAADGGTLFLDEIGTLPLAGQVKLLRVLETGRFQRLGGNQERSVKVRVVSATNADLSAMIADGRFREDLYYRLNGIELQLPPLTQRRRDILPLARHFLPPGKSLSEAAARALMTHSWPGNVRELRNVMQRAALLSAGTIDVAALGLPAASPAPAGVDAPAAAEPDRTMIEAALERNGGVLAQAAAELGLSRQALYRRLERYGIARD</sequence>
<dbReference type="PANTHER" id="PTHR32071:SF86">
    <property type="entry name" value="TWO COMPONENT SIGNAL TRANSDUCTION SYSTEM SIGMA54-DEPENDENT RESPONSE REGULATOR FIS FAMILY"/>
    <property type="match status" value="1"/>
</dbReference>
<protein>
    <submittedName>
        <fullName evidence="9">Sigma-54 dependent transcriptional regulator</fullName>
    </submittedName>
</protein>
<evidence type="ECO:0000256" key="6">
    <source>
        <dbReference type="PROSITE-ProRule" id="PRU00169"/>
    </source>
</evidence>
<feature type="domain" description="Response regulatory" evidence="8">
    <location>
        <begin position="3"/>
        <end position="122"/>
    </location>
</feature>
<dbReference type="PANTHER" id="PTHR32071">
    <property type="entry name" value="TRANSCRIPTIONAL REGULATORY PROTEIN"/>
    <property type="match status" value="1"/>
</dbReference>
<dbReference type="Gene3D" id="3.40.50.300">
    <property type="entry name" value="P-loop containing nucleotide triphosphate hydrolases"/>
    <property type="match status" value="1"/>
</dbReference>
<keyword evidence="10" id="KW-1185">Reference proteome</keyword>
<evidence type="ECO:0000313" key="9">
    <source>
        <dbReference type="EMBL" id="MEJ1248261.1"/>
    </source>
</evidence>